<evidence type="ECO:0000313" key="2">
    <source>
        <dbReference type="EMBL" id="CAH1438848.1"/>
    </source>
</evidence>
<name>A0AAU9NLV3_9ASTR</name>
<evidence type="ECO:0000313" key="3">
    <source>
        <dbReference type="Proteomes" id="UP001157418"/>
    </source>
</evidence>
<keyword evidence="3" id="KW-1185">Reference proteome</keyword>
<gene>
    <name evidence="2" type="ORF">LVIROSA_LOCUS25083</name>
</gene>
<protein>
    <submittedName>
        <fullName evidence="2">Uncharacterized protein</fullName>
    </submittedName>
</protein>
<keyword evidence="1" id="KW-0472">Membrane</keyword>
<reference evidence="2 3" key="1">
    <citation type="submission" date="2022-01" db="EMBL/GenBank/DDBJ databases">
        <authorList>
            <person name="Xiong W."/>
            <person name="Schranz E."/>
        </authorList>
    </citation>
    <scope>NUCLEOTIDE SEQUENCE [LARGE SCALE GENOMIC DNA]</scope>
</reference>
<sequence length="96" mass="10853">MEFLKTFDSDDDVEFVETFFNVVQHIHDEESSNAARTRAVVNRDRQAAHDLLLFLAVPVAVSYLHILPSLLQGTRLALRSSTFVKHIHHVVGQTAL</sequence>
<dbReference type="Proteomes" id="UP001157418">
    <property type="component" value="Unassembled WGS sequence"/>
</dbReference>
<keyword evidence="1" id="KW-1133">Transmembrane helix</keyword>
<feature type="transmembrane region" description="Helical" evidence="1">
    <location>
        <begin position="51"/>
        <end position="71"/>
    </location>
</feature>
<evidence type="ECO:0000256" key="1">
    <source>
        <dbReference type="SAM" id="Phobius"/>
    </source>
</evidence>
<dbReference type="EMBL" id="CAKMRJ010004445">
    <property type="protein sequence ID" value="CAH1438848.1"/>
    <property type="molecule type" value="Genomic_DNA"/>
</dbReference>
<keyword evidence="1" id="KW-0812">Transmembrane</keyword>
<organism evidence="2 3">
    <name type="scientific">Lactuca virosa</name>
    <dbReference type="NCBI Taxonomy" id="75947"/>
    <lineage>
        <taxon>Eukaryota</taxon>
        <taxon>Viridiplantae</taxon>
        <taxon>Streptophyta</taxon>
        <taxon>Embryophyta</taxon>
        <taxon>Tracheophyta</taxon>
        <taxon>Spermatophyta</taxon>
        <taxon>Magnoliopsida</taxon>
        <taxon>eudicotyledons</taxon>
        <taxon>Gunneridae</taxon>
        <taxon>Pentapetalae</taxon>
        <taxon>asterids</taxon>
        <taxon>campanulids</taxon>
        <taxon>Asterales</taxon>
        <taxon>Asteraceae</taxon>
        <taxon>Cichorioideae</taxon>
        <taxon>Cichorieae</taxon>
        <taxon>Lactucinae</taxon>
        <taxon>Lactuca</taxon>
    </lineage>
</organism>
<accession>A0AAU9NLV3</accession>
<dbReference type="AlphaFoldDB" id="A0AAU9NLV3"/>
<comment type="caution">
    <text evidence="2">The sequence shown here is derived from an EMBL/GenBank/DDBJ whole genome shotgun (WGS) entry which is preliminary data.</text>
</comment>
<proteinExistence type="predicted"/>